<gene>
    <name evidence="2" type="ORF">MUK42_25220</name>
</gene>
<proteinExistence type="predicted"/>
<name>A0A9E7I450_9LILI</name>
<dbReference type="AlphaFoldDB" id="A0A9E7I450"/>
<accession>A0A9E7I450</accession>
<dbReference type="Proteomes" id="UP001055439">
    <property type="component" value="Chromosome 9"/>
</dbReference>
<feature type="region of interest" description="Disordered" evidence="1">
    <location>
        <begin position="115"/>
        <end position="134"/>
    </location>
</feature>
<sequence length="244" mass="26716">MFPVIASGCCSTKAARVLPPWEHWNRTEAVDSSNTSVMAREAIDRIGDGREERRAWEWDGVYMEAATEPQRSSVSKRQDRWAHIGCFSEPGNGHLGDSWIRRVFPAVALQKLPHSPECPHSNVGSGPGARGSGGRALLEAFKGERKKKTQESERRTKGDWESRPGWSRPARPPIAGARAADDDDDRDSDITPLCSRSTFMKAASGITCASSFSSAVFFRTLFVCDNGVDEVLMLGACLMGAPVF</sequence>
<feature type="compositionally biased region" description="Gly residues" evidence="1">
    <location>
        <begin position="125"/>
        <end position="134"/>
    </location>
</feature>
<protein>
    <submittedName>
        <fullName evidence="2">Uncharacterized protein</fullName>
    </submittedName>
</protein>
<evidence type="ECO:0000313" key="3">
    <source>
        <dbReference type="Proteomes" id="UP001055439"/>
    </source>
</evidence>
<evidence type="ECO:0000256" key="1">
    <source>
        <dbReference type="SAM" id="MobiDB-lite"/>
    </source>
</evidence>
<feature type="compositionally biased region" description="Basic and acidic residues" evidence="1">
    <location>
        <begin position="149"/>
        <end position="162"/>
    </location>
</feature>
<feature type="region of interest" description="Disordered" evidence="1">
    <location>
        <begin position="140"/>
        <end position="188"/>
    </location>
</feature>
<evidence type="ECO:0000313" key="2">
    <source>
        <dbReference type="EMBL" id="URE45730.1"/>
    </source>
</evidence>
<dbReference type="EMBL" id="CP097511">
    <property type="protein sequence ID" value="URE45730.1"/>
    <property type="molecule type" value="Genomic_DNA"/>
</dbReference>
<reference evidence="2" key="1">
    <citation type="submission" date="2022-05" db="EMBL/GenBank/DDBJ databases">
        <title>The Musa troglodytarum L. genome provides insights into the mechanism of non-climacteric behaviour and enrichment of carotenoids.</title>
        <authorList>
            <person name="Wang J."/>
        </authorList>
    </citation>
    <scope>NUCLEOTIDE SEQUENCE</scope>
    <source>
        <tissue evidence="2">Leaf</tissue>
    </source>
</reference>
<organism evidence="2 3">
    <name type="scientific">Musa troglodytarum</name>
    <name type="common">fe'i banana</name>
    <dbReference type="NCBI Taxonomy" id="320322"/>
    <lineage>
        <taxon>Eukaryota</taxon>
        <taxon>Viridiplantae</taxon>
        <taxon>Streptophyta</taxon>
        <taxon>Embryophyta</taxon>
        <taxon>Tracheophyta</taxon>
        <taxon>Spermatophyta</taxon>
        <taxon>Magnoliopsida</taxon>
        <taxon>Liliopsida</taxon>
        <taxon>Zingiberales</taxon>
        <taxon>Musaceae</taxon>
        <taxon>Musa</taxon>
    </lineage>
</organism>
<keyword evidence="3" id="KW-1185">Reference proteome</keyword>